<keyword evidence="1" id="KW-1133">Transmembrane helix</keyword>
<name>A0A380BJD9_SPHSI</name>
<proteinExistence type="predicted"/>
<dbReference type="AlphaFoldDB" id="A0A380BJD9"/>
<dbReference type="RefSeq" id="WP_115169338.1">
    <property type="nucleotide sequence ID" value="NZ_UGYW01000002.1"/>
</dbReference>
<evidence type="ECO:0000256" key="1">
    <source>
        <dbReference type="SAM" id="Phobius"/>
    </source>
</evidence>
<keyword evidence="1" id="KW-0472">Membrane</keyword>
<dbReference type="EMBL" id="UGYW01000002">
    <property type="protein sequence ID" value="SUJ02381.1"/>
    <property type="molecule type" value="Genomic_DNA"/>
</dbReference>
<sequence>MLKAAALHLAIVISLIITLILGSMLYLAFFFRDQTARFNRYDLLQQELEAGITIMQTLDFPYTAKDSILHSVLYSGDSISVSKQQWGLFDIGYVRSYIQKDTVQKAFMMGIPLQDSLVLYVADEDRPISVSGKTSIIGNVQLPKAGIQPAYVDGKYYSGHKDIVQGKKKDSERQLPKLQQKRLDHILQLYDLLENEDLLSIPSGNLRESFYRPAAQYRSMEALKLTADSISGHVILVVDSTLHISANSAIHNAIIVARSISIEKGFKGSAQFFALDSIMVEDEVNLQFPSVLGIIKPVKQDSKPQIRIGKKCHIEGTVFYYEDKRSPVPAVVSVGKESTIAGDMLVYGMLQYEKPVQFIGTTYCYRFLVKTPASIYENFLIDLTLDRKKLSPYHLRSFLWDPGQKTVSASLLQSLNND</sequence>
<gene>
    <name evidence="2" type="ORF">NCTC11388_00989</name>
</gene>
<evidence type="ECO:0000313" key="2">
    <source>
        <dbReference type="EMBL" id="SUJ02381.1"/>
    </source>
</evidence>
<evidence type="ECO:0000313" key="3">
    <source>
        <dbReference type="Proteomes" id="UP000254893"/>
    </source>
</evidence>
<dbReference type="Proteomes" id="UP000254893">
    <property type="component" value="Unassembled WGS sequence"/>
</dbReference>
<accession>A0A380BJD9</accession>
<reference evidence="2 3" key="1">
    <citation type="submission" date="2018-06" db="EMBL/GenBank/DDBJ databases">
        <authorList>
            <consortium name="Pathogen Informatics"/>
            <person name="Doyle S."/>
        </authorList>
    </citation>
    <scope>NUCLEOTIDE SEQUENCE [LARGE SCALE GENOMIC DNA]</scope>
    <source>
        <strain evidence="2 3">NCTC11388</strain>
    </source>
</reference>
<keyword evidence="1" id="KW-0812">Transmembrane</keyword>
<feature type="transmembrane region" description="Helical" evidence="1">
    <location>
        <begin position="6"/>
        <end position="31"/>
    </location>
</feature>
<organism evidence="2 3">
    <name type="scientific">Sphingobacterium spiritivorum</name>
    <name type="common">Flavobacterium spiritivorum</name>
    <dbReference type="NCBI Taxonomy" id="258"/>
    <lineage>
        <taxon>Bacteria</taxon>
        <taxon>Pseudomonadati</taxon>
        <taxon>Bacteroidota</taxon>
        <taxon>Sphingobacteriia</taxon>
        <taxon>Sphingobacteriales</taxon>
        <taxon>Sphingobacteriaceae</taxon>
        <taxon>Sphingobacterium</taxon>
    </lineage>
</organism>
<protein>
    <submittedName>
        <fullName evidence="2">Uncharacterized protein</fullName>
    </submittedName>
</protein>